<evidence type="ECO:0000313" key="3">
    <source>
        <dbReference type="Proteomes" id="UP001152173"/>
    </source>
</evidence>
<protein>
    <submittedName>
        <fullName evidence="2">NUDIX domain-containing protein</fullName>
    </submittedName>
</protein>
<dbReference type="Pfam" id="PF00293">
    <property type="entry name" value="NUDIX"/>
    <property type="match status" value="1"/>
</dbReference>
<accession>A0A9X3LH23</accession>
<dbReference type="Proteomes" id="UP001152173">
    <property type="component" value="Unassembled WGS sequence"/>
</dbReference>
<organism evidence="2 3">
    <name type="scientific">Paenisporosarcina quisquiliarum</name>
    <dbReference type="NCBI Taxonomy" id="365346"/>
    <lineage>
        <taxon>Bacteria</taxon>
        <taxon>Bacillati</taxon>
        <taxon>Bacillota</taxon>
        <taxon>Bacilli</taxon>
        <taxon>Bacillales</taxon>
        <taxon>Caryophanaceae</taxon>
        <taxon>Paenisporosarcina</taxon>
    </lineage>
</organism>
<dbReference type="Gene3D" id="3.90.79.10">
    <property type="entry name" value="Nucleoside Triphosphate Pyrophosphohydrolase"/>
    <property type="match status" value="1"/>
</dbReference>
<feature type="domain" description="Nudix hydrolase" evidence="1">
    <location>
        <begin position="27"/>
        <end position="165"/>
    </location>
</feature>
<dbReference type="AlphaFoldDB" id="A0A9X3LH23"/>
<evidence type="ECO:0000313" key="2">
    <source>
        <dbReference type="EMBL" id="MCZ8537761.1"/>
    </source>
</evidence>
<dbReference type="PROSITE" id="PS51462">
    <property type="entry name" value="NUDIX"/>
    <property type="match status" value="1"/>
</dbReference>
<proteinExistence type="predicted"/>
<gene>
    <name evidence="2" type="ORF">M9R32_11255</name>
</gene>
<dbReference type="SUPFAM" id="SSF55811">
    <property type="entry name" value="Nudix"/>
    <property type="match status" value="1"/>
</dbReference>
<dbReference type="InterPro" id="IPR015797">
    <property type="entry name" value="NUDIX_hydrolase-like_dom_sf"/>
</dbReference>
<dbReference type="InterPro" id="IPR000086">
    <property type="entry name" value="NUDIX_hydrolase_dom"/>
</dbReference>
<dbReference type="EMBL" id="JAMKBJ010000009">
    <property type="protein sequence ID" value="MCZ8537761.1"/>
    <property type="molecule type" value="Genomic_DNA"/>
</dbReference>
<keyword evidence="3" id="KW-1185">Reference proteome</keyword>
<sequence>MTTTYVNWGKSRIKLTWTSSYILPQPELITSVHAFCFHQEKLLLVDIKNRGWNFPGGHIEQNESPLECVKREVMEEACVEGDCTYLGYVEVNHSENQAWNSDSPYPLIGYQAMYRMDITRILPFDAIFESAQRIFIQPFEVPLHCEDWHEVYTDILSRALSHEFK</sequence>
<dbReference type="RefSeq" id="WP_269926830.1">
    <property type="nucleotide sequence ID" value="NZ_JAMKBJ010000009.1"/>
</dbReference>
<comment type="caution">
    <text evidence="2">The sequence shown here is derived from an EMBL/GenBank/DDBJ whole genome shotgun (WGS) entry which is preliminary data.</text>
</comment>
<name>A0A9X3LH23_9BACL</name>
<evidence type="ECO:0000259" key="1">
    <source>
        <dbReference type="PROSITE" id="PS51462"/>
    </source>
</evidence>
<reference evidence="2" key="1">
    <citation type="submission" date="2022-05" db="EMBL/GenBank/DDBJ databases">
        <authorList>
            <person name="Colautti A."/>
            <person name="Iacumin L."/>
        </authorList>
    </citation>
    <scope>NUCLEOTIDE SEQUENCE</scope>
    <source>
        <strain evidence="2">SK 55</strain>
    </source>
</reference>